<proteinExistence type="predicted"/>
<keyword evidence="5 10" id="KW-1133">Transmembrane helix</keyword>
<keyword evidence="11" id="KW-0732">Signal</keyword>
<evidence type="ECO:0000256" key="6">
    <source>
        <dbReference type="ARBA" id="ARBA00023136"/>
    </source>
</evidence>
<dbReference type="InterPro" id="IPR017441">
    <property type="entry name" value="Protein_kinase_ATP_BS"/>
</dbReference>
<feature type="compositionally biased region" description="Basic and acidic residues" evidence="9">
    <location>
        <begin position="222"/>
        <end position="231"/>
    </location>
</feature>
<gene>
    <name evidence="13" type="ORF">EZV62_019185</name>
</gene>
<dbReference type="GO" id="GO:0005524">
    <property type="term" value="F:ATP binding"/>
    <property type="evidence" value="ECO:0007669"/>
    <property type="project" value="UniProtKB-UniRule"/>
</dbReference>
<dbReference type="Pfam" id="PF00560">
    <property type="entry name" value="LRR_1"/>
    <property type="match status" value="2"/>
</dbReference>
<keyword evidence="3 10" id="KW-0812">Transmembrane</keyword>
<sequence length="647" mass="72461">MGFLTKYFTLIILLFIAQYDPSNSISEYLVQERDALLVLKAIFNDPFLNTNWTGLHCYADYPSQWYGIQCSHDDHVTGISLQSMGLTGKVSANAFAYFPELTLISLNNNSISGNVVNLSSNHKLKHIDLSGNRLYGQILPSLLSLHLLESLQLQDNSLTGPIPEFNQSSLKVFNVSNNNLKGPIPTTPVLQSFSSASYSNNPELCGPPSENPCNSSAFSEKYTSDSDNKDSSKRTCKFATMFLIFDVIGLVAVMLLFILYYKRAKKLKKMMKNMQKDLKEDGEEAEAEAEAEAEERVVVVEEKREENNKKKLIFVGGVEAEFELNDLFKAPAEGLGKGIFGNTYKAKLEGYMGVKSVVVKRLRDLKPLSDEEFTKQVNMIHEHHNHPNLLPLLAYYYSKDEKLLVYKYAENGNLFNRIHVLVSKYAGEKSSKDRIPFRWSSRLSVARGVARALEYLHINIGGIVPHGNLKSTNILLDEHETVVVSDYGLSSLVALPIASQRMVSYKSPEYQSNKRVSRKSDVWSYGCLLLELLTSRVSVHSAPPGINGVDLSTWVHRAVREEWTAEIFDPEISKQRSASHGMLKLLQIALHCCDKSPDKRPEMTEVVRVVENIKVVESEDEEDLSGDPSDDSLSITAPAMVAGDQRL</sequence>
<dbReference type="Gene3D" id="3.80.10.10">
    <property type="entry name" value="Ribonuclease Inhibitor"/>
    <property type="match status" value="1"/>
</dbReference>
<feature type="signal peptide" evidence="11">
    <location>
        <begin position="1"/>
        <end position="24"/>
    </location>
</feature>
<comment type="caution">
    <text evidence="13">The sequence shown here is derived from an EMBL/GenBank/DDBJ whole genome shotgun (WGS) entry which is preliminary data.</text>
</comment>
<dbReference type="Gene3D" id="3.30.200.20">
    <property type="entry name" value="Phosphorylase Kinase, domain 1"/>
    <property type="match status" value="1"/>
</dbReference>
<organism evidence="13 14">
    <name type="scientific">Acer yangbiense</name>
    <dbReference type="NCBI Taxonomy" id="1000413"/>
    <lineage>
        <taxon>Eukaryota</taxon>
        <taxon>Viridiplantae</taxon>
        <taxon>Streptophyta</taxon>
        <taxon>Embryophyta</taxon>
        <taxon>Tracheophyta</taxon>
        <taxon>Spermatophyta</taxon>
        <taxon>Magnoliopsida</taxon>
        <taxon>eudicotyledons</taxon>
        <taxon>Gunneridae</taxon>
        <taxon>Pentapetalae</taxon>
        <taxon>rosids</taxon>
        <taxon>malvids</taxon>
        <taxon>Sapindales</taxon>
        <taxon>Sapindaceae</taxon>
        <taxon>Hippocastanoideae</taxon>
        <taxon>Acereae</taxon>
        <taxon>Acer</taxon>
    </lineage>
</organism>
<dbReference type="SUPFAM" id="SSF56112">
    <property type="entry name" value="Protein kinase-like (PK-like)"/>
    <property type="match status" value="1"/>
</dbReference>
<feature type="region of interest" description="Disordered" evidence="9">
    <location>
        <begin position="201"/>
        <end position="231"/>
    </location>
</feature>
<keyword evidence="8" id="KW-0175">Coiled coil</keyword>
<feature type="coiled-coil region" evidence="8">
    <location>
        <begin position="261"/>
        <end position="310"/>
    </location>
</feature>
<keyword evidence="7" id="KW-0067">ATP-binding</keyword>
<keyword evidence="4" id="KW-0677">Repeat</keyword>
<dbReference type="InterPro" id="IPR001245">
    <property type="entry name" value="Ser-Thr/Tyr_kinase_cat_dom"/>
</dbReference>
<evidence type="ECO:0000256" key="9">
    <source>
        <dbReference type="SAM" id="MobiDB-lite"/>
    </source>
</evidence>
<keyword evidence="14" id="KW-1185">Reference proteome</keyword>
<evidence type="ECO:0000256" key="5">
    <source>
        <dbReference type="ARBA" id="ARBA00022989"/>
    </source>
</evidence>
<reference evidence="14" key="1">
    <citation type="journal article" date="2019" name="Gigascience">
        <title>De novo genome assembly of the endangered Acer yangbiense, a plant species with extremely small populations endemic to Yunnan Province, China.</title>
        <authorList>
            <person name="Yang J."/>
            <person name="Wariss H.M."/>
            <person name="Tao L."/>
            <person name="Zhang R."/>
            <person name="Yun Q."/>
            <person name="Hollingsworth P."/>
            <person name="Dao Z."/>
            <person name="Luo G."/>
            <person name="Guo H."/>
            <person name="Ma Y."/>
            <person name="Sun W."/>
        </authorList>
    </citation>
    <scope>NUCLEOTIDE SEQUENCE [LARGE SCALE GENOMIC DNA]</scope>
    <source>
        <strain evidence="14">cv. Malutang</strain>
    </source>
</reference>
<dbReference type="GO" id="GO:0016020">
    <property type="term" value="C:membrane"/>
    <property type="evidence" value="ECO:0007669"/>
    <property type="project" value="UniProtKB-SubCell"/>
</dbReference>
<feature type="chain" id="PRO_5023152081" description="Protein kinase domain-containing protein" evidence="11">
    <location>
        <begin position="25"/>
        <end position="647"/>
    </location>
</feature>
<accession>A0A5C7HAV9</accession>
<feature type="region of interest" description="Disordered" evidence="9">
    <location>
        <begin position="617"/>
        <end position="647"/>
    </location>
</feature>
<comment type="subcellular location">
    <subcellularLocation>
        <location evidence="1">Membrane</location>
    </subcellularLocation>
</comment>
<evidence type="ECO:0000259" key="12">
    <source>
        <dbReference type="PROSITE" id="PS50011"/>
    </source>
</evidence>
<dbReference type="Proteomes" id="UP000323000">
    <property type="component" value="Chromosome 9"/>
</dbReference>
<dbReference type="PROSITE" id="PS50011">
    <property type="entry name" value="PROTEIN_KINASE_DOM"/>
    <property type="match status" value="1"/>
</dbReference>
<dbReference type="EMBL" id="VAHF01000009">
    <property type="protein sequence ID" value="TXG53929.1"/>
    <property type="molecule type" value="Genomic_DNA"/>
</dbReference>
<dbReference type="InterPro" id="IPR011009">
    <property type="entry name" value="Kinase-like_dom_sf"/>
</dbReference>
<keyword evidence="6 10" id="KW-0472">Membrane</keyword>
<evidence type="ECO:0000313" key="13">
    <source>
        <dbReference type="EMBL" id="TXG53929.1"/>
    </source>
</evidence>
<evidence type="ECO:0000313" key="14">
    <source>
        <dbReference type="Proteomes" id="UP000323000"/>
    </source>
</evidence>
<evidence type="ECO:0000256" key="7">
    <source>
        <dbReference type="PROSITE-ProRule" id="PRU10141"/>
    </source>
</evidence>
<dbReference type="AlphaFoldDB" id="A0A5C7HAV9"/>
<protein>
    <recommendedName>
        <fullName evidence="12">Protein kinase domain-containing protein</fullName>
    </recommendedName>
</protein>
<dbReference type="Pfam" id="PF07714">
    <property type="entry name" value="PK_Tyr_Ser-Thr"/>
    <property type="match status" value="1"/>
</dbReference>
<dbReference type="InterPro" id="IPR000719">
    <property type="entry name" value="Prot_kinase_dom"/>
</dbReference>
<evidence type="ECO:0000256" key="11">
    <source>
        <dbReference type="SAM" id="SignalP"/>
    </source>
</evidence>
<feature type="compositionally biased region" description="Acidic residues" evidence="9">
    <location>
        <begin position="618"/>
        <end position="630"/>
    </location>
</feature>
<keyword evidence="2" id="KW-0433">Leucine-rich repeat</keyword>
<dbReference type="SUPFAM" id="SSF52058">
    <property type="entry name" value="L domain-like"/>
    <property type="match status" value="1"/>
</dbReference>
<dbReference type="InterPro" id="IPR032675">
    <property type="entry name" value="LRR_dom_sf"/>
</dbReference>
<dbReference type="PANTHER" id="PTHR48007:SF43">
    <property type="entry name" value="POLLEN RECEPTOR-LIKE KINASE 4"/>
    <property type="match status" value="1"/>
</dbReference>
<feature type="domain" description="Protein kinase" evidence="12">
    <location>
        <begin position="329"/>
        <end position="613"/>
    </location>
</feature>
<dbReference type="GO" id="GO:0004672">
    <property type="term" value="F:protein kinase activity"/>
    <property type="evidence" value="ECO:0007669"/>
    <property type="project" value="InterPro"/>
</dbReference>
<evidence type="ECO:0000256" key="3">
    <source>
        <dbReference type="ARBA" id="ARBA00022692"/>
    </source>
</evidence>
<evidence type="ECO:0000256" key="2">
    <source>
        <dbReference type="ARBA" id="ARBA00022614"/>
    </source>
</evidence>
<feature type="binding site" evidence="7">
    <location>
        <position position="360"/>
    </location>
    <ligand>
        <name>ATP</name>
        <dbReference type="ChEBI" id="CHEBI:30616"/>
    </ligand>
</feature>
<evidence type="ECO:0000256" key="4">
    <source>
        <dbReference type="ARBA" id="ARBA00022737"/>
    </source>
</evidence>
<dbReference type="InterPro" id="IPR046959">
    <property type="entry name" value="PRK1-6/SRF4-like"/>
</dbReference>
<keyword evidence="7" id="KW-0547">Nucleotide-binding</keyword>
<evidence type="ECO:0000256" key="8">
    <source>
        <dbReference type="SAM" id="Coils"/>
    </source>
</evidence>
<evidence type="ECO:0000256" key="10">
    <source>
        <dbReference type="SAM" id="Phobius"/>
    </source>
</evidence>
<dbReference type="InterPro" id="IPR001611">
    <property type="entry name" value="Leu-rich_rpt"/>
</dbReference>
<dbReference type="Gene3D" id="1.10.510.10">
    <property type="entry name" value="Transferase(Phosphotransferase) domain 1"/>
    <property type="match status" value="1"/>
</dbReference>
<dbReference type="PROSITE" id="PS00107">
    <property type="entry name" value="PROTEIN_KINASE_ATP"/>
    <property type="match status" value="1"/>
</dbReference>
<dbReference type="PANTHER" id="PTHR48007">
    <property type="entry name" value="LEUCINE-RICH REPEAT RECEPTOR-LIKE PROTEIN KINASE PXC1"/>
    <property type="match status" value="1"/>
</dbReference>
<feature type="transmembrane region" description="Helical" evidence="10">
    <location>
        <begin position="238"/>
        <end position="261"/>
    </location>
</feature>
<dbReference type="OrthoDB" id="248923at2759"/>
<evidence type="ECO:0000256" key="1">
    <source>
        <dbReference type="ARBA" id="ARBA00004370"/>
    </source>
</evidence>
<name>A0A5C7HAV9_9ROSI</name>